<protein>
    <submittedName>
        <fullName evidence="1">Uncharacterized protein</fullName>
    </submittedName>
</protein>
<evidence type="ECO:0000313" key="1">
    <source>
        <dbReference type="EMBL" id="SVE12406.1"/>
    </source>
</evidence>
<gene>
    <name evidence="1" type="ORF">METZ01_LOCUS465260</name>
</gene>
<feature type="non-terminal residue" evidence="1">
    <location>
        <position position="1"/>
    </location>
</feature>
<accession>A0A383AWR9</accession>
<feature type="non-terminal residue" evidence="1">
    <location>
        <position position="38"/>
    </location>
</feature>
<organism evidence="1">
    <name type="scientific">marine metagenome</name>
    <dbReference type="NCBI Taxonomy" id="408172"/>
    <lineage>
        <taxon>unclassified sequences</taxon>
        <taxon>metagenomes</taxon>
        <taxon>ecological metagenomes</taxon>
    </lineage>
</organism>
<name>A0A383AWR9_9ZZZZ</name>
<reference evidence="1" key="1">
    <citation type="submission" date="2018-05" db="EMBL/GenBank/DDBJ databases">
        <authorList>
            <person name="Lanie J.A."/>
            <person name="Ng W.-L."/>
            <person name="Kazmierczak K.M."/>
            <person name="Andrzejewski T.M."/>
            <person name="Davidsen T.M."/>
            <person name="Wayne K.J."/>
            <person name="Tettelin H."/>
            <person name="Glass J.I."/>
            <person name="Rusch D."/>
            <person name="Podicherti R."/>
            <person name="Tsui H.-C.T."/>
            <person name="Winkler M.E."/>
        </authorList>
    </citation>
    <scope>NUCLEOTIDE SEQUENCE</scope>
</reference>
<sequence length="38" mass="4215">VKEKLLKLLETKGDLPPLSDILINLEGQINAPESDIEK</sequence>
<dbReference type="AlphaFoldDB" id="A0A383AWR9"/>
<dbReference type="EMBL" id="UINC01195714">
    <property type="protein sequence ID" value="SVE12406.1"/>
    <property type="molecule type" value="Genomic_DNA"/>
</dbReference>
<proteinExistence type="predicted"/>